<evidence type="ECO:0000259" key="23">
    <source>
        <dbReference type="PROSITE" id="PS50156"/>
    </source>
</evidence>
<dbReference type="InterPro" id="IPR001680">
    <property type="entry name" value="WD40_rpt"/>
</dbReference>
<keyword evidence="13" id="KW-0443">Lipid metabolism</keyword>
<dbReference type="GO" id="GO:0032933">
    <property type="term" value="P:SREBP signaling pathway"/>
    <property type="evidence" value="ECO:0007669"/>
    <property type="project" value="InterPro"/>
</dbReference>
<evidence type="ECO:0000256" key="20">
    <source>
        <dbReference type="PROSITE-ProRule" id="PRU00221"/>
    </source>
</evidence>
<keyword evidence="18" id="KW-0753">Steroid metabolism</keyword>
<evidence type="ECO:0000256" key="1">
    <source>
        <dbReference type="ARBA" id="ARBA00004477"/>
    </source>
</evidence>
<dbReference type="Pfam" id="PF12349">
    <property type="entry name" value="Sterol-sensing"/>
    <property type="match status" value="1"/>
</dbReference>
<dbReference type="GO" id="GO:0005789">
    <property type="term" value="C:endoplasmic reticulum membrane"/>
    <property type="evidence" value="ECO:0007669"/>
    <property type="project" value="UniProtKB-SubCell"/>
</dbReference>
<dbReference type="InterPro" id="IPR036322">
    <property type="entry name" value="WD40_repeat_dom_sf"/>
</dbReference>
<feature type="transmembrane region" description="Helical" evidence="22">
    <location>
        <begin position="937"/>
        <end position="959"/>
    </location>
</feature>
<evidence type="ECO:0000256" key="6">
    <source>
        <dbReference type="ARBA" id="ARBA00022548"/>
    </source>
</evidence>
<dbReference type="InterPro" id="IPR030225">
    <property type="entry name" value="SCAP"/>
</dbReference>
<dbReference type="Pfam" id="PF24006">
    <property type="entry name" value="SCAP_N"/>
    <property type="match status" value="1"/>
</dbReference>
<keyword evidence="8 22" id="KW-0812">Transmembrane</keyword>
<evidence type="ECO:0000256" key="18">
    <source>
        <dbReference type="ARBA" id="ARBA00023221"/>
    </source>
</evidence>
<protein>
    <recommendedName>
        <fullName evidence="5">Sterol regulatory element-binding protein cleavage-activating protein</fullName>
    </recommendedName>
</protein>
<evidence type="ECO:0000256" key="9">
    <source>
        <dbReference type="ARBA" id="ARBA00022737"/>
    </source>
</evidence>
<evidence type="ECO:0000256" key="8">
    <source>
        <dbReference type="ARBA" id="ARBA00022692"/>
    </source>
</evidence>
<keyword evidence="17" id="KW-0325">Glycoprotein</keyword>
<keyword evidence="16" id="KW-1207">Sterol metabolism</keyword>
<comment type="function">
    <text evidence="19">Escort protein required for cholesterol as well as lipid homeostasis. Regulates export of the SCAP-SREBP complex from the endoplasmic reticulum to the Golgi upon low cholesterol, thereby regulating the processing of sterol regulatory element-binding proteins (SREBPs) SREBF1/SREBP1 and SREBF2/SREBP2. At high sterol concentrations, formation of a ternary complex with INSIG (INSIG1 or INSIG2) leads to mask the ER export signal in SCAP, promoting retention of the complex in the endoplasmic reticulum. Low sterol concentrations trigger release of INSIG, a conformational change in the SSD domain of SCAP, unmasking of the ER export signal, promoting recruitment into COPII-coated vesicles and transport of the SCAP-SREBP to the Golgi: in the Golgi, SREBPs are then processed, releasing the transcription factor fragment of SREBPs from the membrane, its import into the nucleus and up-regulation of LDLR, INSIG1 and the mevalonate pathway. Binds cholesterol via its SSD domain.</text>
</comment>
<dbReference type="GO" id="GO:0045540">
    <property type="term" value="P:regulation of cholesterol biosynthetic process"/>
    <property type="evidence" value="ECO:0007669"/>
    <property type="project" value="TreeGrafter"/>
</dbReference>
<dbReference type="SUPFAM" id="SSF50978">
    <property type="entry name" value="WD40 repeat-like"/>
    <property type="match status" value="1"/>
</dbReference>
<evidence type="ECO:0000256" key="2">
    <source>
        <dbReference type="ARBA" id="ARBA00004557"/>
    </source>
</evidence>
<dbReference type="OrthoDB" id="361494at2759"/>
<evidence type="ECO:0000313" key="25">
    <source>
        <dbReference type="Proteomes" id="UP000502823"/>
    </source>
</evidence>
<dbReference type="GO" id="GO:0000139">
    <property type="term" value="C:Golgi membrane"/>
    <property type="evidence" value="ECO:0007669"/>
    <property type="project" value="UniProtKB-SubCell"/>
</dbReference>
<dbReference type="InterPro" id="IPR057041">
    <property type="entry name" value="SCAP_N"/>
</dbReference>
<keyword evidence="7 20" id="KW-0853">WD repeat</keyword>
<comment type="similarity">
    <text evidence="4">Belongs to the WD repeat SCAP family.</text>
</comment>
<dbReference type="EMBL" id="BLKM01000254">
    <property type="protein sequence ID" value="GFG30775.1"/>
    <property type="molecule type" value="Genomic_DNA"/>
</dbReference>
<dbReference type="GO" id="GO:0032936">
    <property type="term" value="C:SREBP-SCAP complex"/>
    <property type="evidence" value="ECO:0007669"/>
    <property type="project" value="TreeGrafter"/>
</dbReference>
<keyword evidence="10" id="KW-0256">Endoplasmic reticulum</keyword>
<evidence type="ECO:0000256" key="17">
    <source>
        <dbReference type="ARBA" id="ARBA00023180"/>
    </source>
</evidence>
<proteinExistence type="inferred from homology"/>
<evidence type="ECO:0000256" key="10">
    <source>
        <dbReference type="ARBA" id="ARBA00022824"/>
    </source>
</evidence>
<name>A0A6L2PJM1_COPFO</name>
<keyword evidence="6" id="KW-0153">Cholesterol metabolism</keyword>
<keyword evidence="12" id="KW-0333">Golgi apparatus</keyword>
<evidence type="ECO:0000256" key="22">
    <source>
        <dbReference type="SAM" id="Phobius"/>
    </source>
</evidence>
<sequence>MQFWHDFEGFHCPYSQQFSVPIISKSLAKPLFTEYCLGQYSILLGLMYPKSLSPPILLCFVYAMKISAIAIPNFKNFILAVMTIGECKKCLILLGGYGCEVAVPTVHGFSTRQEQPRTHPNAARTCGPVVLCPWTVLFQPPCSSYHFCCCHCSVVLWCADKVFVDMALLCCKVACVCGTAVLVSWLWALHFCAGIFHVGMAPLCCYPLLNLPLPGNVPQQLSGNFSVLQDNNSEVGDPQLPRWFTGPPFCYIQQVVMRTTVSPWTEDLVLTDAFRAPLAEVFRLLELIRNYQLENSSMSLSHMCLHIESAKVKFDKKMALPEYSCLALSPANLWQQNREKFQEDSNLLGTIFTYQNLQKGKISLAEILFGMHMKDTGIKRYPLRTRQRVLQYAITLVLQRHDPRFVAGLKQKLASQYPLHQHHNSQSLSPGDTTSNMTLPVQEMLHIYFPGQSTLREFVPLTVTYFILFLYMYFSVRKIELVKSKVGMAFSAVVTVLASLSMSVGLCFFFGLTLTLTGKEIFPYLVVIVGLENILVLTKSVVSTPTHLDVKIRVAKGLSREGWSITKNLLIEVTILTVGFFTFVPAIQEFCIFAVVGLLSDFFLQMLFFSTVLAIDIRRMELSSESHHHRIQYIPSQVSISGETSSCHLHSPFAPSSAGRSKSQVHNIVRSKSHPRLNGMSSCSYPTNVVAPPNSPPAVAKVPKRLRLVHFWASTRIFQRAFMVCMIVWITVIMYSSGVLEHVLQLTAEEGSLSGISERDELIGSGLGEHPETVGQYYDMTTTTHLPLDSVDLKTDSAVTEDSRTVTSTSAAEPKRVRAVADRTEVTEENDAIARLKHMGYEPWRRLSHYHWPAILSLYNISVSGHYISILPPIRLSHTVSSDEARSLRNPNEKAMQHFQWQALAAALDPLDFSVVGSTSAGGSVEVPFIPSSPMELFLTAVLCVVSIVVLAYTMVMLYRCVCSRNYAEWRASWAGDREGVTGDGTTQVVMEAVPLILDGHPQEVECLATDGRVVVSSCLGGQLRVWDSVSGEALAVVNRRLYFSAVQRSQDAADLEELPLSDYESGSPPSRGERMAVGDDCNSPSLPNHKKRSMIWNLPDLRPAININFTANRLGTCDASNPYRDSSKSGFDFASRFQNLYDEHRTSLNSDIIEDRSQTLTSLEHSQLSKPVFHVQNTVGLATDNTMQQMAPIWCLDCHENLIVVGCANGRLEFWEGSTGIFKCLFEDGTGVGVTSVKIIGNRVVAAKLSGSVVFLELESYSHGRQMDWGFTAYRRTHVRSGSTGSIVDWEAIVNREGSDEDLRCIQLNTTRAHQQPITVLDSEGGRVLTGSKDHTLKVFRLEDQLPLYTLHGHCGPITSLFIDRISPMMSGSGSQDGLLCVWDLLTGACMYSLQAHDGSVTALTYSASYVISLGTDERLCVWERFQGHLLNTIQVSHTYCSSMVMFTHNLLITSKQGSLVVWDVRTGDPVRVVKLGHSDGSVFVKQILLLHDSVACDYSNQLRIVHFPLVTDKSE</sequence>
<dbReference type="SUPFAM" id="SSF82866">
    <property type="entry name" value="Multidrug efflux transporter AcrB transmembrane domain"/>
    <property type="match status" value="1"/>
</dbReference>
<dbReference type="PANTHER" id="PTHR46378:SF1">
    <property type="entry name" value="STEROL REGULATORY ELEMENT-BINDING PROTEIN CLEAVAGE-ACTIVATING PROTEIN"/>
    <property type="match status" value="1"/>
</dbReference>
<evidence type="ECO:0000256" key="21">
    <source>
        <dbReference type="SAM" id="MobiDB-lite"/>
    </source>
</evidence>
<feature type="region of interest" description="Disordered" evidence="21">
    <location>
        <begin position="1058"/>
        <end position="1090"/>
    </location>
</feature>
<feature type="transmembrane region" description="Helical" evidence="22">
    <location>
        <begin position="458"/>
        <end position="476"/>
    </location>
</feature>
<evidence type="ECO:0000256" key="19">
    <source>
        <dbReference type="ARBA" id="ARBA00045958"/>
    </source>
</evidence>
<gene>
    <name evidence="24" type="ORF">Cfor_10857</name>
</gene>
<dbReference type="SMART" id="SM00320">
    <property type="entry name" value="WD40"/>
    <property type="match status" value="6"/>
</dbReference>
<evidence type="ECO:0000256" key="14">
    <source>
        <dbReference type="ARBA" id="ARBA00023121"/>
    </source>
</evidence>
<accession>A0A6L2PJM1</accession>
<evidence type="ECO:0000256" key="15">
    <source>
        <dbReference type="ARBA" id="ARBA00023136"/>
    </source>
</evidence>
<dbReference type="Pfam" id="PF24017">
    <property type="entry name" value="Beta-prop_SCAP"/>
    <property type="match status" value="1"/>
</dbReference>
<dbReference type="InterPro" id="IPR015943">
    <property type="entry name" value="WD40/YVTN_repeat-like_dom_sf"/>
</dbReference>
<evidence type="ECO:0000256" key="11">
    <source>
        <dbReference type="ARBA" id="ARBA00022989"/>
    </source>
</evidence>
<dbReference type="InterPro" id="IPR053958">
    <property type="entry name" value="HMGCR/SNAP/NPC1-like_SSD"/>
</dbReference>
<evidence type="ECO:0000256" key="12">
    <source>
        <dbReference type="ARBA" id="ARBA00023034"/>
    </source>
</evidence>
<feature type="transmembrane region" description="Helical" evidence="22">
    <location>
        <begin position="569"/>
        <end position="587"/>
    </location>
</feature>
<feature type="domain" description="SSD" evidence="23">
    <location>
        <begin position="457"/>
        <end position="615"/>
    </location>
</feature>
<feature type="repeat" description="WD" evidence="20">
    <location>
        <begin position="998"/>
        <end position="1037"/>
    </location>
</feature>
<reference evidence="25" key="1">
    <citation type="submission" date="2020-01" db="EMBL/GenBank/DDBJ databases">
        <title>Draft genome sequence of the Termite Coptotermes fromosanus.</title>
        <authorList>
            <person name="Itakura S."/>
            <person name="Yosikawa Y."/>
            <person name="Umezawa K."/>
        </authorList>
    </citation>
    <scope>NUCLEOTIDE SEQUENCE [LARGE SCALE GENOMIC DNA]</scope>
</reference>
<dbReference type="GO" id="GO:0008203">
    <property type="term" value="P:cholesterol metabolic process"/>
    <property type="evidence" value="ECO:0007669"/>
    <property type="project" value="UniProtKB-KW"/>
</dbReference>
<dbReference type="InterPro" id="IPR000731">
    <property type="entry name" value="SSD"/>
</dbReference>
<keyword evidence="9" id="KW-0677">Repeat</keyword>
<keyword evidence="14" id="KW-0446">Lipid-binding</keyword>
<evidence type="ECO:0000313" key="24">
    <source>
        <dbReference type="EMBL" id="GFG30775.1"/>
    </source>
</evidence>
<comment type="subcellular location">
    <subcellularLocation>
        <location evidence="2">Cytoplasmic vesicle</location>
        <location evidence="2">COPII-coated vesicle membrane</location>
        <topology evidence="2">Multi-pass membrane protein</topology>
    </subcellularLocation>
    <subcellularLocation>
        <location evidence="1">Endoplasmic reticulum membrane</location>
        <topology evidence="1">Multi-pass membrane protein</topology>
    </subcellularLocation>
    <subcellularLocation>
        <location evidence="3">Golgi apparatus membrane</location>
        <topology evidence="3">Multi-pass membrane protein</topology>
    </subcellularLocation>
</comment>
<dbReference type="GO" id="GO:0032934">
    <property type="term" value="F:sterol binding"/>
    <property type="evidence" value="ECO:0007669"/>
    <property type="project" value="InterPro"/>
</dbReference>
<evidence type="ECO:0000256" key="4">
    <source>
        <dbReference type="ARBA" id="ARBA00007410"/>
    </source>
</evidence>
<feature type="transmembrane region" description="Helical" evidence="22">
    <location>
        <begin position="593"/>
        <end position="615"/>
    </location>
</feature>
<feature type="transmembrane region" description="Helical" evidence="22">
    <location>
        <begin position="717"/>
        <end position="736"/>
    </location>
</feature>
<feature type="transmembrane region" description="Helical" evidence="22">
    <location>
        <begin position="524"/>
        <end position="548"/>
    </location>
</feature>
<dbReference type="Proteomes" id="UP000502823">
    <property type="component" value="Unassembled WGS sequence"/>
</dbReference>
<evidence type="ECO:0000256" key="3">
    <source>
        <dbReference type="ARBA" id="ARBA00004653"/>
    </source>
</evidence>
<keyword evidence="11 22" id="KW-1133">Transmembrane helix</keyword>
<evidence type="ECO:0000256" key="16">
    <source>
        <dbReference type="ARBA" id="ARBA00023166"/>
    </source>
</evidence>
<comment type="caution">
    <text evidence="24">The sequence shown here is derived from an EMBL/GenBank/DDBJ whole genome shotgun (WGS) entry which is preliminary data.</text>
</comment>
<keyword evidence="25" id="KW-1185">Reference proteome</keyword>
<organism evidence="24 25">
    <name type="scientific">Coptotermes formosanus</name>
    <name type="common">Formosan subterranean termite</name>
    <dbReference type="NCBI Taxonomy" id="36987"/>
    <lineage>
        <taxon>Eukaryota</taxon>
        <taxon>Metazoa</taxon>
        <taxon>Ecdysozoa</taxon>
        <taxon>Arthropoda</taxon>
        <taxon>Hexapoda</taxon>
        <taxon>Insecta</taxon>
        <taxon>Pterygota</taxon>
        <taxon>Neoptera</taxon>
        <taxon>Polyneoptera</taxon>
        <taxon>Dictyoptera</taxon>
        <taxon>Blattodea</taxon>
        <taxon>Blattoidea</taxon>
        <taxon>Termitoidae</taxon>
        <taxon>Rhinotermitidae</taxon>
        <taxon>Coptotermes</taxon>
    </lineage>
</organism>
<feature type="repeat" description="WD" evidence="20">
    <location>
        <begin position="1395"/>
        <end position="1434"/>
    </location>
</feature>
<dbReference type="PROSITE" id="PS50156">
    <property type="entry name" value="SSD"/>
    <property type="match status" value="1"/>
</dbReference>
<dbReference type="GO" id="GO:0012507">
    <property type="term" value="C:ER to Golgi transport vesicle membrane"/>
    <property type="evidence" value="ECO:0007669"/>
    <property type="project" value="UniProtKB-SubCell"/>
</dbReference>
<evidence type="ECO:0000256" key="13">
    <source>
        <dbReference type="ARBA" id="ARBA00023098"/>
    </source>
</evidence>
<dbReference type="InterPro" id="IPR057042">
    <property type="entry name" value="Beta-prop_SCAP"/>
</dbReference>
<evidence type="ECO:0000256" key="7">
    <source>
        <dbReference type="ARBA" id="ARBA00022574"/>
    </source>
</evidence>
<keyword evidence="15 22" id="KW-0472">Membrane</keyword>
<dbReference type="Gene3D" id="2.130.10.10">
    <property type="entry name" value="YVTN repeat-like/Quinoprotein amine dehydrogenase"/>
    <property type="match status" value="1"/>
</dbReference>
<dbReference type="PROSITE" id="PS50082">
    <property type="entry name" value="WD_REPEATS_2"/>
    <property type="match status" value="2"/>
</dbReference>
<evidence type="ECO:0000256" key="5">
    <source>
        <dbReference type="ARBA" id="ARBA00019541"/>
    </source>
</evidence>
<dbReference type="InParanoid" id="A0A6L2PJM1"/>
<dbReference type="PANTHER" id="PTHR46378">
    <property type="entry name" value="STEROL REGULATORY ELEMENT-BINDING PROTEIN CLEAVAGE-ACTIVATING PROTEIN"/>
    <property type="match status" value="1"/>
</dbReference>
<feature type="transmembrane region" description="Helical" evidence="22">
    <location>
        <begin position="488"/>
        <end position="512"/>
    </location>
</feature>
<dbReference type="FunCoup" id="A0A6L2PJM1">
    <property type="interactions" value="515"/>
</dbReference>